<evidence type="ECO:0008006" key="3">
    <source>
        <dbReference type="Google" id="ProtNLM"/>
    </source>
</evidence>
<name>A0A2T4IAV6_9MOLU</name>
<sequence>MNKTNNEIKITFRIYEREDILRFEKWKKELASNGETLSNAMLNLLRNHLLEKEKKIVLNTLREDIFYSFRKSLFASLAPFASNIIREINKARIEEVIINKKLDLVINNFLQNPDEYINNLNPNLLAEPKYFDKTRELFIVDYNNKLEKVNKKIADVKDQQKKFKDYQKRNSDWDTQIISQVYDNFEQEPEVDVNLDELDFLKEKHSE</sequence>
<comment type="caution">
    <text evidence="1">The sequence shown here is derived from an EMBL/GenBank/DDBJ whole genome shotgun (WGS) entry which is preliminary data.</text>
</comment>
<dbReference type="GeneID" id="23778478"/>
<dbReference type="AlphaFoldDB" id="A0A2T4IAV6"/>
<accession>A0A2T4IAV6</accession>
<evidence type="ECO:0000313" key="1">
    <source>
        <dbReference type="EMBL" id="PTD31811.1"/>
    </source>
</evidence>
<dbReference type="NCBIfam" id="NF045893">
    <property type="entry name" value="ICE_Mbov_0398"/>
    <property type="match status" value="1"/>
</dbReference>
<protein>
    <recommendedName>
        <fullName evidence="3">ICEF Integrative Conjugal Element-II</fullName>
    </recommendedName>
</protein>
<dbReference type="RefSeq" id="WP_011387432.1">
    <property type="nucleotide sequence ID" value="NZ_LAUU01000002.1"/>
</dbReference>
<evidence type="ECO:0000313" key="2">
    <source>
        <dbReference type="Proteomes" id="UP000241093"/>
    </source>
</evidence>
<proteinExistence type="predicted"/>
<reference evidence="1 2" key="1">
    <citation type="submission" date="2015-04" db="EMBL/GenBank/DDBJ databases">
        <title>Genome sequence of Mycoplasma leachii strain 06049.</title>
        <authorList>
            <person name="Sirand-Pugnet P."/>
            <person name="Breton M."/>
            <person name="Dordet-Frisoni E."/>
            <person name="Baranowski E."/>
            <person name="Barre A."/>
            <person name="Couture C."/>
            <person name="Dupuy V."/>
            <person name="Gaurivaud P."/>
            <person name="Jacob D."/>
            <person name="Lemaitre C."/>
            <person name="Manso-Silvan L."/>
            <person name="Nikolski M."/>
            <person name="Nouvel L.-X."/>
            <person name="Poumarat F."/>
            <person name="Tardy F."/>
            <person name="Thebault P."/>
            <person name="Theil S."/>
            <person name="Citti C."/>
            <person name="Thiaucourt F."/>
            <person name="Blanchard A."/>
        </authorList>
    </citation>
    <scope>NUCLEOTIDE SEQUENCE [LARGE SCALE GENOMIC DNA]</scope>
    <source>
        <strain evidence="1 2">06049</strain>
    </source>
</reference>
<dbReference type="EMBL" id="LAUU01000002">
    <property type="protein sequence ID" value="PTD31811.1"/>
    <property type="molecule type" value="Genomic_DNA"/>
</dbReference>
<organism evidence="1 2">
    <name type="scientific">Mycoplasma leachii 06049</name>
    <dbReference type="NCBI Taxonomy" id="1188244"/>
    <lineage>
        <taxon>Bacteria</taxon>
        <taxon>Bacillati</taxon>
        <taxon>Mycoplasmatota</taxon>
        <taxon>Mollicutes</taxon>
        <taxon>Mycoplasmataceae</taxon>
        <taxon>Mycoplasma</taxon>
    </lineage>
</organism>
<gene>
    <name evidence="1" type="ORF">MLEAa_0240</name>
</gene>
<dbReference type="Proteomes" id="UP000241093">
    <property type="component" value="Unassembled WGS sequence"/>
</dbReference>